<organism evidence="15 16">
    <name type="scientific">Candidatus Phycosocius bacilliformis</name>
    <dbReference type="NCBI Taxonomy" id="1445552"/>
    <lineage>
        <taxon>Bacteria</taxon>
        <taxon>Pseudomonadati</taxon>
        <taxon>Pseudomonadota</taxon>
        <taxon>Alphaproteobacteria</taxon>
        <taxon>Caulobacterales</taxon>
        <taxon>Caulobacterales incertae sedis</taxon>
        <taxon>Candidatus Phycosocius</taxon>
    </lineage>
</organism>
<dbReference type="PANTHER" id="PTHR43472:SF1">
    <property type="entry name" value="PHOSPHORIBOSYLAMINE--GLYCINE LIGASE, CHLOROPLASTIC"/>
    <property type="match status" value="1"/>
</dbReference>
<dbReference type="UniPathway" id="UPA00074">
    <property type="reaction ID" value="UER00125"/>
</dbReference>
<keyword evidence="5 12" id="KW-0436">Ligase</keyword>
<dbReference type="HAMAP" id="MF_00138">
    <property type="entry name" value="GARS"/>
    <property type="match status" value="1"/>
</dbReference>
<dbReference type="Gene3D" id="3.30.1490.20">
    <property type="entry name" value="ATP-grasp fold, A domain"/>
    <property type="match status" value="1"/>
</dbReference>
<dbReference type="Pfam" id="PF02844">
    <property type="entry name" value="GARS_N"/>
    <property type="match status" value="1"/>
</dbReference>
<keyword evidence="6 13" id="KW-0547">Nucleotide-binding</keyword>
<dbReference type="InterPro" id="IPR013815">
    <property type="entry name" value="ATP_grasp_subdomain_1"/>
</dbReference>
<comment type="cofactor">
    <cofactor evidence="1">
        <name>Mn(2+)</name>
        <dbReference type="ChEBI" id="CHEBI:29035"/>
    </cofactor>
</comment>
<evidence type="ECO:0000313" key="15">
    <source>
        <dbReference type="EMBL" id="GBF58483.1"/>
    </source>
</evidence>
<name>A0A2P2EBQ9_9PROT</name>
<dbReference type="PROSITE" id="PS00184">
    <property type="entry name" value="GARS"/>
    <property type="match status" value="1"/>
</dbReference>
<dbReference type="InterPro" id="IPR037123">
    <property type="entry name" value="PRibGlycinamide_synth_C_sf"/>
</dbReference>
<dbReference type="InterPro" id="IPR000115">
    <property type="entry name" value="PRibGlycinamide_synth"/>
</dbReference>
<dbReference type="GO" id="GO:0004637">
    <property type="term" value="F:phosphoribosylamine-glycine ligase activity"/>
    <property type="evidence" value="ECO:0007669"/>
    <property type="project" value="UniProtKB-UniRule"/>
</dbReference>
<dbReference type="PANTHER" id="PTHR43472">
    <property type="entry name" value="PHOSPHORIBOSYLAMINE--GLYCINE LIGASE"/>
    <property type="match status" value="1"/>
</dbReference>
<evidence type="ECO:0000256" key="8">
    <source>
        <dbReference type="ARBA" id="ARBA00022840"/>
    </source>
</evidence>
<dbReference type="GO" id="GO:0046872">
    <property type="term" value="F:metal ion binding"/>
    <property type="evidence" value="ECO:0007669"/>
    <property type="project" value="InterPro"/>
</dbReference>
<dbReference type="InterPro" id="IPR011054">
    <property type="entry name" value="Rudment_hybrid_motif"/>
</dbReference>
<evidence type="ECO:0000256" key="11">
    <source>
        <dbReference type="ARBA" id="ARBA00042864"/>
    </source>
</evidence>
<reference evidence="15 16" key="1">
    <citation type="journal article" date="2018" name="Genome Announc.">
        <title>Draft Genome Sequence of "Candidatus Phycosocius bacilliformis," an Alphaproteobacterial Ectosymbiont of the Hydrocarbon-Producing Green Alga Botryococcus braunii.</title>
        <authorList>
            <person name="Tanabe Y."/>
            <person name="Yamaguchi H."/>
            <person name="Watanabe M.M."/>
        </authorList>
    </citation>
    <scope>NUCLEOTIDE SEQUENCE [LARGE SCALE GENOMIC DNA]</scope>
    <source>
        <strain evidence="15 16">BOTRYCO-2</strain>
    </source>
</reference>
<evidence type="ECO:0000256" key="12">
    <source>
        <dbReference type="HAMAP-Rule" id="MF_00138"/>
    </source>
</evidence>
<evidence type="ECO:0000256" key="7">
    <source>
        <dbReference type="ARBA" id="ARBA00022755"/>
    </source>
</evidence>
<dbReference type="InterPro" id="IPR011761">
    <property type="entry name" value="ATP-grasp"/>
</dbReference>
<comment type="caution">
    <text evidence="15">The sequence shown here is derived from an EMBL/GenBank/DDBJ whole genome shotgun (WGS) entry which is preliminary data.</text>
</comment>
<dbReference type="InterPro" id="IPR020561">
    <property type="entry name" value="PRibGlycinamid_synth_ATP-grasp"/>
</dbReference>
<keyword evidence="16" id="KW-1185">Reference proteome</keyword>
<dbReference type="Proteomes" id="UP000245086">
    <property type="component" value="Unassembled WGS sequence"/>
</dbReference>
<dbReference type="PROSITE" id="PS50975">
    <property type="entry name" value="ATP_GRASP"/>
    <property type="match status" value="1"/>
</dbReference>
<evidence type="ECO:0000256" key="10">
    <source>
        <dbReference type="ARBA" id="ARBA00042242"/>
    </source>
</evidence>
<dbReference type="Pfam" id="PF01071">
    <property type="entry name" value="GARS_A"/>
    <property type="match status" value="1"/>
</dbReference>
<dbReference type="Gene3D" id="3.90.600.10">
    <property type="entry name" value="Phosphoribosylglycinamide synthetase, C-terminal domain"/>
    <property type="match status" value="1"/>
</dbReference>
<evidence type="ECO:0000256" key="4">
    <source>
        <dbReference type="ARBA" id="ARBA00013255"/>
    </source>
</evidence>
<feature type="domain" description="ATP-grasp" evidence="14">
    <location>
        <begin position="107"/>
        <end position="312"/>
    </location>
</feature>
<dbReference type="InterPro" id="IPR020562">
    <property type="entry name" value="PRibGlycinamide_synth_N"/>
</dbReference>
<evidence type="ECO:0000256" key="6">
    <source>
        <dbReference type="ARBA" id="ARBA00022741"/>
    </source>
</evidence>
<evidence type="ECO:0000256" key="1">
    <source>
        <dbReference type="ARBA" id="ARBA00001936"/>
    </source>
</evidence>
<evidence type="ECO:0000313" key="16">
    <source>
        <dbReference type="Proteomes" id="UP000245086"/>
    </source>
</evidence>
<dbReference type="GO" id="GO:0006189">
    <property type="term" value="P:'de novo' IMP biosynthetic process"/>
    <property type="evidence" value="ECO:0007669"/>
    <property type="project" value="UniProtKB-UniRule"/>
</dbReference>
<evidence type="ECO:0000256" key="13">
    <source>
        <dbReference type="PROSITE-ProRule" id="PRU00409"/>
    </source>
</evidence>
<keyword evidence="8 13" id="KW-0067">ATP-binding</keyword>
<dbReference type="AlphaFoldDB" id="A0A2P2EBQ9"/>
<comment type="pathway">
    <text evidence="3 12">Purine metabolism; IMP biosynthesis via de novo pathway; N(1)-(5-phospho-D-ribosyl)glycinamide from 5-phospho-alpha-D-ribose 1-diphosphate: step 2/2.</text>
</comment>
<evidence type="ECO:0000256" key="3">
    <source>
        <dbReference type="ARBA" id="ARBA00005174"/>
    </source>
</evidence>
<dbReference type="Gene3D" id="3.40.50.20">
    <property type="match status" value="1"/>
</dbReference>
<evidence type="ECO:0000256" key="2">
    <source>
        <dbReference type="ARBA" id="ARBA00001946"/>
    </source>
</evidence>
<dbReference type="RefSeq" id="WP_108985341.1">
    <property type="nucleotide sequence ID" value="NZ_BFBR01000006.1"/>
</dbReference>
<evidence type="ECO:0000256" key="5">
    <source>
        <dbReference type="ARBA" id="ARBA00022598"/>
    </source>
</evidence>
<evidence type="ECO:0000256" key="9">
    <source>
        <dbReference type="ARBA" id="ARBA00038345"/>
    </source>
</evidence>
<proteinExistence type="inferred from homology"/>
<dbReference type="InterPro" id="IPR020559">
    <property type="entry name" value="PRibGlycinamide_synth_CS"/>
</dbReference>
<evidence type="ECO:0000259" key="14">
    <source>
        <dbReference type="PROSITE" id="PS50975"/>
    </source>
</evidence>
<accession>A0A2P2EBQ9</accession>
<dbReference type="Gene3D" id="3.30.470.20">
    <property type="entry name" value="ATP-grasp fold, B domain"/>
    <property type="match status" value="1"/>
</dbReference>
<dbReference type="EC" id="6.3.4.13" evidence="4 12"/>
<sequence length="428" mass="45058">MRVMLVGSGGREHALALALHNSPSVRFLMVTPANPGISGVTRVASVAADDIPGLVSLAQLERIDLVVVGPEVALAAGLADALALRGIACFGPTRAAAQLESSKAFTKTLCEAKNIPTARFAAFDNTEAALAHLTKVRPPYVIKADGLAAGKGVVIAQTLQEARETIQEMADGRFGPAGNRLVIEEFMTGEEVSFFALCDGHKAIYFGSAQDHKRAFDGERGPNTGGMGAYSPTRHATPAFIDDIMTRFIEPTVAAMAQLGTPFCGVLYAGLMLTPTGPKLVEYNARFGDPECQVLMARFEGDLAAILMACARGQIDTAPSFKLSEQTAALVVLAAQGYPEDPITGSEIRGEAGASAIPNGVLLHAGTRRDGDGKLRSAGGRVLNAIGVGPDLASAVETAYRVVDAIVWPMGFHRRDIGWRELHPELKA</sequence>
<dbReference type="InterPro" id="IPR016185">
    <property type="entry name" value="PreATP-grasp_dom_sf"/>
</dbReference>
<dbReference type="SUPFAM" id="SSF56059">
    <property type="entry name" value="Glutathione synthetase ATP-binding domain-like"/>
    <property type="match status" value="1"/>
</dbReference>
<comment type="similarity">
    <text evidence="9 12">Belongs to the GARS family.</text>
</comment>
<dbReference type="SMART" id="SM01210">
    <property type="entry name" value="GARS_C"/>
    <property type="match status" value="1"/>
</dbReference>
<gene>
    <name evidence="12 15" type="primary">purD</name>
    <name evidence="15" type="ORF">PbB2_02169</name>
</gene>
<dbReference type="Pfam" id="PF02843">
    <property type="entry name" value="GARS_C"/>
    <property type="match status" value="1"/>
</dbReference>
<comment type="cofactor">
    <cofactor evidence="2">
        <name>Mg(2+)</name>
        <dbReference type="ChEBI" id="CHEBI:18420"/>
    </cofactor>
</comment>
<dbReference type="OrthoDB" id="9807240at2"/>
<dbReference type="SUPFAM" id="SSF52440">
    <property type="entry name" value="PreATP-grasp domain"/>
    <property type="match status" value="1"/>
</dbReference>
<dbReference type="EMBL" id="BFBR01000006">
    <property type="protein sequence ID" value="GBF58483.1"/>
    <property type="molecule type" value="Genomic_DNA"/>
</dbReference>
<protein>
    <recommendedName>
        <fullName evidence="4 12">Phosphoribosylamine--glycine ligase</fullName>
        <ecNumber evidence="4 12">6.3.4.13</ecNumber>
    </recommendedName>
    <alternativeName>
        <fullName evidence="12">GARS</fullName>
    </alternativeName>
    <alternativeName>
        <fullName evidence="10 12">Glycinamide ribonucleotide synthetase</fullName>
    </alternativeName>
    <alternativeName>
        <fullName evidence="11 12">Phosphoribosylglycinamide synthetase</fullName>
    </alternativeName>
</protein>
<dbReference type="InterPro" id="IPR020560">
    <property type="entry name" value="PRibGlycinamide_synth_C-dom"/>
</dbReference>
<keyword evidence="7 12" id="KW-0658">Purine biosynthesis</keyword>
<dbReference type="GO" id="GO:0009113">
    <property type="term" value="P:purine nucleobase biosynthetic process"/>
    <property type="evidence" value="ECO:0007669"/>
    <property type="project" value="InterPro"/>
</dbReference>
<dbReference type="SMART" id="SM01209">
    <property type="entry name" value="GARS_A"/>
    <property type="match status" value="1"/>
</dbReference>
<comment type="catalytic activity">
    <reaction evidence="12">
        <text>5-phospho-beta-D-ribosylamine + glycine + ATP = N(1)-(5-phospho-beta-D-ribosyl)glycinamide + ADP + phosphate + H(+)</text>
        <dbReference type="Rhea" id="RHEA:17453"/>
        <dbReference type="ChEBI" id="CHEBI:15378"/>
        <dbReference type="ChEBI" id="CHEBI:30616"/>
        <dbReference type="ChEBI" id="CHEBI:43474"/>
        <dbReference type="ChEBI" id="CHEBI:57305"/>
        <dbReference type="ChEBI" id="CHEBI:58681"/>
        <dbReference type="ChEBI" id="CHEBI:143788"/>
        <dbReference type="ChEBI" id="CHEBI:456216"/>
        <dbReference type="EC" id="6.3.4.13"/>
    </reaction>
</comment>
<dbReference type="NCBIfam" id="TIGR00877">
    <property type="entry name" value="purD"/>
    <property type="match status" value="1"/>
</dbReference>
<dbReference type="GO" id="GO:0005524">
    <property type="term" value="F:ATP binding"/>
    <property type="evidence" value="ECO:0007669"/>
    <property type="project" value="UniProtKB-UniRule"/>
</dbReference>
<dbReference type="SUPFAM" id="SSF51246">
    <property type="entry name" value="Rudiment single hybrid motif"/>
    <property type="match status" value="1"/>
</dbReference>